<comment type="similarity">
    <text evidence="9">Belongs to the SecE/SEC61-gamma family.</text>
</comment>
<keyword evidence="8 9" id="KW-0472">Membrane</keyword>
<evidence type="ECO:0000256" key="2">
    <source>
        <dbReference type="ARBA" id="ARBA00022448"/>
    </source>
</evidence>
<dbReference type="GO" id="GO:0008320">
    <property type="term" value="F:protein transmembrane transporter activity"/>
    <property type="evidence" value="ECO:0007669"/>
    <property type="project" value="UniProtKB-UniRule"/>
</dbReference>
<dbReference type="NCBIfam" id="TIGR00964">
    <property type="entry name" value="secE_bact"/>
    <property type="match status" value="1"/>
</dbReference>
<evidence type="ECO:0000256" key="3">
    <source>
        <dbReference type="ARBA" id="ARBA00022475"/>
    </source>
</evidence>
<dbReference type="HAMAP" id="MF_00422">
    <property type="entry name" value="SecE"/>
    <property type="match status" value="1"/>
</dbReference>
<reference evidence="11" key="1">
    <citation type="submission" date="2020-02" db="EMBL/GenBank/DDBJ databases">
        <authorList>
            <person name="Meier V. D."/>
        </authorList>
    </citation>
    <scope>NUCLEOTIDE SEQUENCE</scope>
    <source>
        <strain evidence="11">AVDCRST_MAG20</strain>
    </source>
</reference>
<keyword evidence="3 9" id="KW-1003">Cell membrane</keyword>
<feature type="transmembrane region" description="Helical" evidence="9">
    <location>
        <begin position="68"/>
        <end position="93"/>
    </location>
</feature>
<dbReference type="GO" id="GO:0005886">
    <property type="term" value="C:plasma membrane"/>
    <property type="evidence" value="ECO:0007669"/>
    <property type="project" value="UniProtKB-SubCell"/>
</dbReference>
<protein>
    <recommendedName>
        <fullName evidence="9">Protein translocase subunit SecE</fullName>
    </recommendedName>
</protein>
<feature type="region of interest" description="Disordered" evidence="10">
    <location>
        <begin position="1"/>
        <end position="48"/>
    </location>
</feature>
<dbReference type="PANTHER" id="PTHR33910:SF1">
    <property type="entry name" value="PROTEIN TRANSLOCASE SUBUNIT SECE"/>
    <property type="match status" value="1"/>
</dbReference>
<dbReference type="GO" id="GO:0009306">
    <property type="term" value="P:protein secretion"/>
    <property type="evidence" value="ECO:0007669"/>
    <property type="project" value="UniProtKB-UniRule"/>
</dbReference>
<evidence type="ECO:0000256" key="10">
    <source>
        <dbReference type="SAM" id="MobiDB-lite"/>
    </source>
</evidence>
<sequence>MSMNRETKRMLQRQGELGPDGEPVRTKPQQQARPTGGAPKEQRTAPKQYVREVRGELRKVAWPTRQEVVRYSIIVLLTIVILTTMIFALDYIFAKGVFFLFDS</sequence>
<dbReference type="Gene3D" id="1.20.5.1030">
    <property type="entry name" value="Preprotein translocase secy subunit"/>
    <property type="match status" value="1"/>
</dbReference>
<comment type="subcellular location">
    <subcellularLocation>
        <location evidence="9">Cell membrane</location>
        <topology evidence="9">Single-pass membrane protein</topology>
    </subcellularLocation>
    <subcellularLocation>
        <location evidence="1">Membrane</location>
    </subcellularLocation>
</comment>
<gene>
    <name evidence="9" type="primary">secE</name>
    <name evidence="11" type="ORF">AVDCRST_MAG20-1093</name>
</gene>
<comment type="function">
    <text evidence="9">Essential subunit of the Sec protein translocation channel SecYEG. Clamps together the 2 halves of SecY. May contact the channel plug during translocation.</text>
</comment>
<evidence type="ECO:0000256" key="8">
    <source>
        <dbReference type="ARBA" id="ARBA00023136"/>
    </source>
</evidence>
<dbReference type="InterPro" id="IPR005807">
    <property type="entry name" value="SecE_bac"/>
</dbReference>
<evidence type="ECO:0000256" key="5">
    <source>
        <dbReference type="ARBA" id="ARBA00022927"/>
    </source>
</evidence>
<dbReference type="GO" id="GO:0065002">
    <property type="term" value="P:intracellular protein transmembrane transport"/>
    <property type="evidence" value="ECO:0007669"/>
    <property type="project" value="UniProtKB-UniRule"/>
</dbReference>
<dbReference type="PANTHER" id="PTHR33910">
    <property type="entry name" value="PROTEIN TRANSLOCASE SUBUNIT SECE"/>
    <property type="match status" value="1"/>
</dbReference>
<dbReference type="PROSITE" id="PS01067">
    <property type="entry name" value="SECE_SEC61G"/>
    <property type="match status" value="1"/>
</dbReference>
<organism evidence="11">
    <name type="scientific">uncultured Acidimicrobiales bacterium</name>
    <dbReference type="NCBI Taxonomy" id="310071"/>
    <lineage>
        <taxon>Bacteria</taxon>
        <taxon>Bacillati</taxon>
        <taxon>Actinomycetota</taxon>
        <taxon>Acidimicrobiia</taxon>
        <taxon>Acidimicrobiales</taxon>
        <taxon>environmental samples</taxon>
    </lineage>
</organism>
<dbReference type="InterPro" id="IPR038379">
    <property type="entry name" value="SecE_sf"/>
</dbReference>
<dbReference type="InterPro" id="IPR001901">
    <property type="entry name" value="Translocase_SecE/Sec61-g"/>
</dbReference>
<keyword evidence="5 9" id="KW-0653">Protein transport</keyword>
<keyword evidence="6 9" id="KW-1133">Transmembrane helix</keyword>
<dbReference type="EMBL" id="CADCSY010000048">
    <property type="protein sequence ID" value="CAA9230366.1"/>
    <property type="molecule type" value="Genomic_DNA"/>
</dbReference>
<evidence type="ECO:0000256" key="1">
    <source>
        <dbReference type="ARBA" id="ARBA00004370"/>
    </source>
</evidence>
<dbReference type="GO" id="GO:0006605">
    <property type="term" value="P:protein targeting"/>
    <property type="evidence" value="ECO:0007669"/>
    <property type="project" value="UniProtKB-UniRule"/>
</dbReference>
<evidence type="ECO:0000256" key="4">
    <source>
        <dbReference type="ARBA" id="ARBA00022692"/>
    </source>
</evidence>
<name>A0A6J4HRZ6_9ACTN</name>
<proteinExistence type="inferred from homology"/>
<accession>A0A6J4HRZ6</accession>
<evidence type="ECO:0000256" key="9">
    <source>
        <dbReference type="HAMAP-Rule" id="MF_00422"/>
    </source>
</evidence>
<keyword evidence="2 9" id="KW-0813">Transport</keyword>
<dbReference type="GO" id="GO:0043952">
    <property type="term" value="P:protein transport by the Sec complex"/>
    <property type="evidence" value="ECO:0007669"/>
    <property type="project" value="UniProtKB-UniRule"/>
</dbReference>
<dbReference type="AlphaFoldDB" id="A0A6J4HRZ6"/>
<keyword evidence="4 9" id="KW-0812">Transmembrane</keyword>
<keyword evidence="7 9" id="KW-0811">Translocation</keyword>
<dbReference type="Pfam" id="PF00584">
    <property type="entry name" value="SecE"/>
    <property type="match status" value="1"/>
</dbReference>
<evidence type="ECO:0000256" key="7">
    <source>
        <dbReference type="ARBA" id="ARBA00023010"/>
    </source>
</evidence>
<evidence type="ECO:0000313" key="11">
    <source>
        <dbReference type="EMBL" id="CAA9230366.1"/>
    </source>
</evidence>
<evidence type="ECO:0000256" key="6">
    <source>
        <dbReference type="ARBA" id="ARBA00022989"/>
    </source>
</evidence>
<comment type="subunit">
    <text evidence="9">Component of the Sec protein translocase complex. Heterotrimer consisting of SecY, SecE and SecG subunits. The heterotrimers can form oligomers, although 1 heterotrimer is thought to be able to translocate proteins. Interacts with the ribosome. Interacts with SecDF, and other proteins may be involved. Interacts with SecA.</text>
</comment>